<gene>
    <name evidence="4" type="ORF">MICPUN_59726</name>
</gene>
<keyword evidence="5" id="KW-1185">Reference proteome</keyword>
<proteinExistence type="predicted"/>
<dbReference type="InterPro" id="IPR006843">
    <property type="entry name" value="PAP/fibrillin_dom"/>
</dbReference>
<name>C1E9H7_MICCC</name>
<dbReference type="RefSeq" id="XP_002503779.1">
    <property type="nucleotide sequence ID" value="XM_002503733.1"/>
</dbReference>
<sequence>MPIEVLASPMGRSLALPARLAQWNRGEGTVGLSSNKATTRRQHRNFPPEKGCIRAALKLVPCGDGTKDHLPKGTRVPGSLAKTQIRLPSRAGNSVVVGREKPADVSLGIGTVSAQHAKFEAGEDGEVYVTDMGSSNGTDVDGRPVPRGQMFKLSVGDIVTLGDPHLARYEVVEAGGDSLADRLAGIQETAAEAEKNARAVGEALNKGANTVRNAQAAIAGVGDVFRGFGGKRDEQVAEEVLATIDVDDDDEDEDAGQDDPVEVIQPTYLSDDNDVVDETEAPAAVAPVRKKKFASEERVVFTPVGWSGPAVELEPGVPIKLGTGRKKGDADVILTGVQGVDSSHAVLLRVGGAVYIEDLGSSMGTFVGGRQVRPGLQYELTPGADVQLGDGGCAFTVTCPDDDEGGLDLVPPAIMGGAGAAMVKRAGAESAAVVRNADLSLSKVDDGSDPAASPWGLMGGLKGMGENLGAAIFNSKIQVNYQYKPEIKVGGAGGGAAGLSDLKAALLLALADTERGLRADKERVKKIEQLARALEAKNPTRSPLKSPLMNGRWALQYTTALNVLGKGKPGFLRPKGAIFQTVDIFTLQVKNEESFEPLPFIKFTNASTSDLNAQTDSRASVRPKDYRVAGFKVDAPPSSPGRVARDLEMEATGAGSLAWMDTTFVDGEVRISRSQSGDLFILVRDDPND</sequence>
<evidence type="ECO:0000256" key="1">
    <source>
        <dbReference type="ARBA" id="ARBA00004474"/>
    </source>
</evidence>
<evidence type="ECO:0000259" key="3">
    <source>
        <dbReference type="PROSITE" id="PS50006"/>
    </source>
</evidence>
<evidence type="ECO:0000313" key="5">
    <source>
        <dbReference type="Proteomes" id="UP000002009"/>
    </source>
</evidence>
<evidence type="ECO:0000313" key="4">
    <source>
        <dbReference type="EMBL" id="ACO65037.1"/>
    </source>
</evidence>
<dbReference type="PANTHER" id="PTHR31906">
    <property type="entry name" value="PLASTID-LIPID-ASSOCIATED PROTEIN 4, CHLOROPLASTIC-RELATED"/>
    <property type="match status" value="1"/>
</dbReference>
<dbReference type="OrthoDB" id="189024at2759"/>
<dbReference type="Gene3D" id="2.60.200.20">
    <property type="match status" value="2"/>
</dbReference>
<dbReference type="EMBL" id="CP001328">
    <property type="protein sequence ID" value="ACO65037.1"/>
    <property type="molecule type" value="Genomic_DNA"/>
</dbReference>
<dbReference type="InterPro" id="IPR008984">
    <property type="entry name" value="SMAD_FHA_dom_sf"/>
</dbReference>
<protein>
    <recommendedName>
        <fullName evidence="3">FHA domain-containing protein</fullName>
    </recommendedName>
</protein>
<accession>C1E9H7</accession>
<dbReference type="Proteomes" id="UP000002009">
    <property type="component" value="Chromosome 7"/>
</dbReference>
<dbReference type="InterPro" id="IPR000253">
    <property type="entry name" value="FHA_dom"/>
</dbReference>
<feature type="domain" description="FHA" evidence="3">
    <location>
        <begin position="321"/>
        <end position="372"/>
    </location>
</feature>
<dbReference type="Pfam" id="PF04755">
    <property type="entry name" value="PAP_fibrillin"/>
    <property type="match status" value="1"/>
</dbReference>
<dbReference type="SMART" id="SM00240">
    <property type="entry name" value="FHA"/>
    <property type="match status" value="2"/>
</dbReference>
<comment type="subcellular location">
    <subcellularLocation>
        <location evidence="1">Plastid</location>
    </subcellularLocation>
</comment>
<dbReference type="eggNOG" id="ENOG502QSMF">
    <property type="taxonomic scope" value="Eukaryota"/>
</dbReference>
<dbReference type="SUPFAM" id="SSF49879">
    <property type="entry name" value="SMAD/FHA domain"/>
    <property type="match status" value="2"/>
</dbReference>
<dbReference type="OMA" id="PLMNGRW"/>
<dbReference type="AlphaFoldDB" id="C1E9H7"/>
<dbReference type="GeneID" id="8244714"/>
<evidence type="ECO:0000256" key="2">
    <source>
        <dbReference type="ARBA" id="ARBA00022640"/>
    </source>
</evidence>
<keyword evidence="2" id="KW-0934">Plastid</keyword>
<dbReference type="InterPro" id="IPR039633">
    <property type="entry name" value="PAP"/>
</dbReference>
<organism evidence="4 5">
    <name type="scientific">Micromonas commoda (strain RCC299 / NOUM17 / CCMP2709)</name>
    <name type="common">Picoplanktonic green alga</name>
    <dbReference type="NCBI Taxonomy" id="296587"/>
    <lineage>
        <taxon>Eukaryota</taxon>
        <taxon>Viridiplantae</taxon>
        <taxon>Chlorophyta</taxon>
        <taxon>Mamiellophyceae</taxon>
        <taxon>Mamiellales</taxon>
        <taxon>Mamiellaceae</taxon>
        <taxon>Micromonas</taxon>
    </lineage>
</organism>
<reference evidence="4 5" key="1">
    <citation type="journal article" date="2009" name="Science">
        <title>Green evolution and dynamic adaptations revealed by genomes of the marine picoeukaryotes Micromonas.</title>
        <authorList>
            <person name="Worden A.Z."/>
            <person name="Lee J.H."/>
            <person name="Mock T."/>
            <person name="Rouze P."/>
            <person name="Simmons M.P."/>
            <person name="Aerts A.L."/>
            <person name="Allen A.E."/>
            <person name="Cuvelier M.L."/>
            <person name="Derelle E."/>
            <person name="Everett M.V."/>
            <person name="Foulon E."/>
            <person name="Grimwood J."/>
            <person name="Gundlach H."/>
            <person name="Henrissat B."/>
            <person name="Napoli C."/>
            <person name="McDonald S.M."/>
            <person name="Parker M.S."/>
            <person name="Rombauts S."/>
            <person name="Salamov A."/>
            <person name="Von Dassow P."/>
            <person name="Badger J.H."/>
            <person name="Coutinho P.M."/>
            <person name="Demir E."/>
            <person name="Dubchak I."/>
            <person name="Gentemann C."/>
            <person name="Eikrem W."/>
            <person name="Gready J.E."/>
            <person name="John U."/>
            <person name="Lanier W."/>
            <person name="Lindquist E.A."/>
            <person name="Lucas S."/>
            <person name="Mayer K.F."/>
            <person name="Moreau H."/>
            <person name="Not F."/>
            <person name="Otillar R."/>
            <person name="Panaud O."/>
            <person name="Pangilinan J."/>
            <person name="Paulsen I."/>
            <person name="Piegu B."/>
            <person name="Poliakov A."/>
            <person name="Robbens S."/>
            <person name="Schmutz J."/>
            <person name="Toulza E."/>
            <person name="Wyss T."/>
            <person name="Zelensky A."/>
            <person name="Zhou K."/>
            <person name="Armbrust E.V."/>
            <person name="Bhattacharya D."/>
            <person name="Goodenough U.W."/>
            <person name="Van de Peer Y."/>
            <person name="Grigoriev I.V."/>
        </authorList>
    </citation>
    <scope>NUCLEOTIDE SEQUENCE [LARGE SCALE GENOMIC DNA]</scope>
    <source>
        <strain evidence="5">RCC299 / NOUM17</strain>
    </source>
</reference>
<dbReference type="KEGG" id="mis:MICPUN_59726"/>
<dbReference type="PROSITE" id="PS50006">
    <property type="entry name" value="FHA_DOMAIN"/>
    <property type="match status" value="2"/>
</dbReference>
<dbReference type="InParanoid" id="C1E9H7"/>
<dbReference type="Pfam" id="PF00498">
    <property type="entry name" value="FHA"/>
    <property type="match status" value="2"/>
</dbReference>
<dbReference type="CDD" id="cd00060">
    <property type="entry name" value="FHA"/>
    <property type="match status" value="2"/>
</dbReference>
<feature type="domain" description="FHA" evidence="3">
    <location>
        <begin position="95"/>
        <end position="145"/>
    </location>
</feature>
<dbReference type="GO" id="GO:0009536">
    <property type="term" value="C:plastid"/>
    <property type="evidence" value="ECO:0007669"/>
    <property type="project" value="UniProtKB-SubCell"/>
</dbReference>